<gene>
    <name evidence="2" type="ORF">GCM10007304_09860</name>
</gene>
<dbReference type="AlphaFoldDB" id="A0A917FPQ4"/>
<feature type="domain" description="Serine aminopeptidase S33" evidence="1">
    <location>
        <begin position="20"/>
        <end position="128"/>
    </location>
</feature>
<accession>A0A917FPQ4</accession>
<dbReference type="PANTHER" id="PTHR11614">
    <property type="entry name" value="PHOSPHOLIPASE-RELATED"/>
    <property type="match status" value="1"/>
</dbReference>
<keyword evidence="3" id="KW-1185">Reference proteome</keyword>
<dbReference type="InterPro" id="IPR029058">
    <property type="entry name" value="AB_hydrolase_fold"/>
</dbReference>
<sequence length="209" mass="22076">MPFFDGARGRVHYRTWNAAEPHADLVFLHGRGQHSGNYHRFAGLLAARGISTWALDLYAHGLSEGDAEGLDADPIVTLDGLVADAAHLATLPDSGRPLALMGHSLGTATAVPLLARTPTVFSSAVFCALPTRLVDPDTLAGADATGVPILVVHGVDDRMVPIDPVRSLVGERTGAQFVGYDDAGHDLLHEKVHATVTGDVADHILRYAP</sequence>
<proteinExistence type="predicted"/>
<dbReference type="RefSeq" id="WP_188543533.1">
    <property type="nucleotide sequence ID" value="NZ_BMCU01000001.1"/>
</dbReference>
<organism evidence="2 3">
    <name type="scientific">Rhodococcoides trifolii</name>
    <dbReference type="NCBI Taxonomy" id="908250"/>
    <lineage>
        <taxon>Bacteria</taxon>
        <taxon>Bacillati</taxon>
        <taxon>Actinomycetota</taxon>
        <taxon>Actinomycetes</taxon>
        <taxon>Mycobacteriales</taxon>
        <taxon>Nocardiaceae</taxon>
        <taxon>Rhodococcoides</taxon>
    </lineage>
</organism>
<evidence type="ECO:0000313" key="2">
    <source>
        <dbReference type="EMBL" id="GGF97940.1"/>
    </source>
</evidence>
<dbReference type="SUPFAM" id="SSF53474">
    <property type="entry name" value="alpha/beta-Hydrolases"/>
    <property type="match status" value="1"/>
</dbReference>
<protein>
    <recommendedName>
        <fullName evidence="1">Serine aminopeptidase S33 domain-containing protein</fullName>
    </recommendedName>
</protein>
<evidence type="ECO:0000259" key="1">
    <source>
        <dbReference type="Pfam" id="PF12146"/>
    </source>
</evidence>
<dbReference type="InterPro" id="IPR051044">
    <property type="entry name" value="MAG_DAG_Lipase"/>
</dbReference>
<dbReference type="EMBL" id="BMCU01000001">
    <property type="protein sequence ID" value="GGF97940.1"/>
    <property type="molecule type" value="Genomic_DNA"/>
</dbReference>
<reference evidence="2" key="1">
    <citation type="journal article" date="2014" name="Int. J. Syst. Evol. Microbiol.">
        <title>Complete genome sequence of Corynebacterium casei LMG S-19264T (=DSM 44701T), isolated from a smear-ripened cheese.</title>
        <authorList>
            <consortium name="US DOE Joint Genome Institute (JGI-PGF)"/>
            <person name="Walter F."/>
            <person name="Albersmeier A."/>
            <person name="Kalinowski J."/>
            <person name="Ruckert C."/>
        </authorList>
    </citation>
    <scope>NUCLEOTIDE SEQUENCE</scope>
    <source>
        <strain evidence="2">CCM 7905</strain>
    </source>
</reference>
<name>A0A917FPQ4_9NOCA</name>
<dbReference type="InterPro" id="IPR022742">
    <property type="entry name" value="Hydrolase_4"/>
</dbReference>
<evidence type="ECO:0000313" key="3">
    <source>
        <dbReference type="Proteomes" id="UP000654257"/>
    </source>
</evidence>
<dbReference type="Proteomes" id="UP000654257">
    <property type="component" value="Unassembled WGS sequence"/>
</dbReference>
<dbReference type="Pfam" id="PF12146">
    <property type="entry name" value="Hydrolase_4"/>
    <property type="match status" value="1"/>
</dbReference>
<reference evidence="2" key="2">
    <citation type="submission" date="2020-09" db="EMBL/GenBank/DDBJ databases">
        <authorList>
            <person name="Sun Q."/>
            <person name="Sedlacek I."/>
        </authorList>
    </citation>
    <scope>NUCLEOTIDE SEQUENCE</scope>
    <source>
        <strain evidence="2">CCM 7905</strain>
    </source>
</reference>
<dbReference type="Gene3D" id="3.40.50.1820">
    <property type="entry name" value="alpha/beta hydrolase"/>
    <property type="match status" value="2"/>
</dbReference>
<comment type="caution">
    <text evidence="2">The sequence shown here is derived from an EMBL/GenBank/DDBJ whole genome shotgun (WGS) entry which is preliminary data.</text>
</comment>